<evidence type="ECO:0000256" key="1">
    <source>
        <dbReference type="SAM" id="MobiDB-lite"/>
    </source>
</evidence>
<gene>
    <name evidence="2" type="ORF">BT96DRAFT_919414</name>
</gene>
<accession>A0A6A4HV79</accession>
<dbReference type="Proteomes" id="UP000799118">
    <property type="component" value="Unassembled WGS sequence"/>
</dbReference>
<name>A0A6A4HV79_9AGAR</name>
<organism evidence="2 3">
    <name type="scientific">Gymnopus androsaceus JB14</name>
    <dbReference type="NCBI Taxonomy" id="1447944"/>
    <lineage>
        <taxon>Eukaryota</taxon>
        <taxon>Fungi</taxon>
        <taxon>Dikarya</taxon>
        <taxon>Basidiomycota</taxon>
        <taxon>Agaricomycotina</taxon>
        <taxon>Agaricomycetes</taxon>
        <taxon>Agaricomycetidae</taxon>
        <taxon>Agaricales</taxon>
        <taxon>Marasmiineae</taxon>
        <taxon>Omphalotaceae</taxon>
        <taxon>Gymnopus</taxon>
    </lineage>
</organism>
<dbReference type="OrthoDB" id="3066258at2759"/>
<proteinExistence type="predicted"/>
<sequence length="154" mass="16720">MSCIAMSNTRQVRFDDELSKPSPRSRTEGLIYPRVAQIKGESNREASFDLYWKFDCLSSVGSVEVVEDERMTVVTPPRSPRVSFIQRVSEKTTPKLLTPKLPSTPLSNLLHSDKANALCPPLLCSARLSSDSGSLDGASAYSSQSSSSSGSDSD</sequence>
<feature type="region of interest" description="Disordered" evidence="1">
    <location>
        <begin position="130"/>
        <end position="154"/>
    </location>
</feature>
<dbReference type="EMBL" id="ML769455">
    <property type="protein sequence ID" value="KAE9400575.1"/>
    <property type="molecule type" value="Genomic_DNA"/>
</dbReference>
<reference evidence="2" key="1">
    <citation type="journal article" date="2019" name="Environ. Microbiol.">
        <title>Fungal ecological strategies reflected in gene transcription - a case study of two litter decomposers.</title>
        <authorList>
            <person name="Barbi F."/>
            <person name="Kohler A."/>
            <person name="Barry K."/>
            <person name="Baskaran P."/>
            <person name="Daum C."/>
            <person name="Fauchery L."/>
            <person name="Ihrmark K."/>
            <person name="Kuo A."/>
            <person name="LaButti K."/>
            <person name="Lipzen A."/>
            <person name="Morin E."/>
            <person name="Grigoriev I.V."/>
            <person name="Henrissat B."/>
            <person name="Lindahl B."/>
            <person name="Martin F."/>
        </authorList>
    </citation>
    <scope>NUCLEOTIDE SEQUENCE</scope>
    <source>
        <strain evidence="2">JB14</strain>
    </source>
</reference>
<dbReference type="AlphaFoldDB" id="A0A6A4HV79"/>
<evidence type="ECO:0000313" key="2">
    <source>
        <dbReference type="EMBL" id="KAE9400575.1"/>
    </source>
</evidence>
<evidence type="ECO:0000313" key="3">
    <source>
        <dbReference type="Proteomes" id="UP000799118"/>
    </source>
</evidence>
<keyword evidence="3" id="KW-1185">Reference proteome</keyword>
<protein>
    <submittedName>
        <fullName evidence="2">Uncharacterized protein</fullName>
    </submittedName>
</protein>